<protein>
    <submittedName>
        <fullName evidence="3">PIPK domain-containing protein</fullName>
    </submittedName>
</protein>
<evidence type="ECO:0000256" key="1">
    <source>
        <dbReference type="SAM" id="MobiDB-lite"/>
    </source>
</evidence>
<dbReference type="AlphaFoldDB" id="A0A1I8FHV4"/>
<dbReference type="WBParaSite" id="maker-unitig_34633-snap-gene-0.6-mRNA-1">
    <property type="protein sequence ID" value="maker-unitig_34633-snap-gene-0.6-mRNA-1"/>
    <property type="gene ID" value="maker-unitig_34633-snap-gene-0.6"/>
</dbReference>
<reference evidence="3" key="1">
    <citation type="submission" date="2016-11" db="UniProtKB">
        <authorList>
            <consortium name="WormBaseParasite"/>
        </authorList>
    </citation>
    <scope>IDENTIFICATION</scope>
</reference>
<dbReference type="Proteomes" id="UP000095280">
    <property type="component" value="Unplaced"/>
</dbReference>
<keyword evidence="2" id="KW-1185">Reference proteome</keyword>
<name>A0A1I8FHV4_9PLAT</name>
<evidence type="ECO:0000313" key="2">
    <source>
        <dbReference type="Proteomes" id="UP000095280"/>
    </source>
</evidence>
<sequence>AQFTRWATLARRLITHLSPAVYIYRVVKQGASSATARPAYSEELRQFYHGCVCKDRRRRFTAGDLLLQHNFLLYRASGSCGASLCRTTSASAPEQTQLHAREKQAGGLRRKRKRIASANAEATRERQRLQIRLAMAQKVAKKAAGKTSTRGGAASQPPRRLNEAATVEQLTERTSAASHGLFSSGPFSGSRAKDSLRAGWLQLDTEDIWQSVLLSN</sequence>
<proteinExistence type="predicted"/>
<evidence type="ECO:0000313" key="3">
    <source>
        <dbReference type="WBParaSite" id="maker-unitig_34633-snap-gene-0.6-mRNA-1"/>
    </source>
</evidence>
<feature type="region of interest" description="Disordered" evidence="1">
    <location>
        <begin position="91"/>
        <end position="121"/>
    </location>
</feature>
<organism evidence="2 3">
    <name type="scientific">Macrostomum lignano</name>
    <dbReference type="NCBI Taxonomy" id="282301"/>
    <lineage>
        <taxon>Eukaryota</taxon>
        <taxon>Metazoa</taxon>
        <taxon>Spiralia</taxon>
        <taxon>Lophotrochozoa</taxon>
        <taxon>Platyhelminthes</taxon>
        <taxon>Rhabditophora</taxon>
        <taxon>Macrostomorpha</taxon>
        <taxon>Macrostomida</taxon>
        <taxon>Macrostomidae</taxon>
        <taxon>Macrostomum</taxon>
    </lineage>
</organism>
<accession>A0A1I8FHV4</accession>